<gene>
    <name evidence="1" type="ORF">MLD38_027862</name>
</gene>
<evidence type="ECO:0000313" key="2">
    <source>
        <dbReference type="Proteomes" id="UP001057402"/>
    </source>
</evidence>
<accession>A0ACB9N066</accession>
<comment type="caution">
    <text evidence="1">The sequence shown here is derived from an EMBL/GenBank/DDBJ whole genome shotgun (WGS) entry which is preliminary data.</text>
</comment>
<name>A0ACB9N066_9MYRT</name>
<evidence type="ECO:0000313" key="1">
    <source>
        <dbReference type="EMBL" id="KAI4329475.1"/>
    </source>
</evidence>
<protein>
    <submittedName>
        <fullName evidence="1">Uncharacterized protein</fullName>
    </submittedName>
</protein>
<dbReference type="Proteomes" id="UP001057402">
    <property type="component" value="Chromosome 8"/>
</dbReference>
<sequence length="94" mass="10282">MASKSYPGAYEKGSVICNLEEADNMSLDVKVFHAGTAFNAEGNFIAMVGRVLGVTAKGRDLEEAQERTYAAVELIDWPGGFNRNDIGWRALLQK</sequence>
<proteinExistence type="predicted"/>
<organism evidence="1 2">
    <name type="scientific">Melastoma candidum</name>
    <dbReference type="NCBI Taxonomy" id="119954"/>
    <lineage>
        <taxon>Eukaryota</taxon>
        <taxon>Viridiplantae</taxon>
        <taxon>Streptophyta</taxon>
        <taxon>Embryophyta</taxon>
        <taxon>Tracheophyta</taxon>
        <taxon>Spermatophyta</taxon>
        <taxon>Magnoliopsida</taxon>
        <taxon>eudicotyledons</taxon>
        <taxon>Gunneridae</taxon>
        <taxon>Pentapetalae</taxon>
        <taxon>rosids</taxon>
        <taxon>malvids</taxon>
        <taxon>Myrtales</taxon>
        <taxon>Melastomataceae</taxon>
        <taxon>Melastomatoideae</taxon>
        <taxon>Melastomateae</taxon>
        <taxon>Melastoma</taxon>
    </lineage>
</organism>
<reference evidence="2" key="1">
    <citation type="journal article" date="2023" name="Front. Plant Sci.">
        <title>Chromosomal-level genome assembly of Melastoma candidum provides insights into trichome evolution.</title>
        <authorList>
            <person name="Zhong Y."/>
            <person name="Wu W."/>
            <person name="Sun C."/>
            <person name="Zou P."/>
            <person name="Liu Y."/>
            <person name="Dai S."/>
            <person name="Zhou R."/>
        </authorList>
    </citation>
    <scope>NUCLEOTIDE SEQUENCE [LARGE SCALE GENOMIC DNA]</scope>
</reference>
<keyword evidence="2" id="KW-1185">Reference proteome</keyword>
<dbReference type="EMBL" id="CM042887">
    <property type="protein sequence ID" value="KAI4329475.1"/>
    <property type="molecule type" value="Genomic_DNA"/>
</dbReference>